<dbReference type="Proteomes" id="UP000299084">
    <property type="component" value="Unassembled WGS sequence"/>
</dbReference>
<name>A0A5N4CDT0_CAMDR</name>
<evidence type="ECO:0000313" key="2">
    <source>
        <dbReference type="EMBL" id="KAB1257068.1"/>
    </source>
</evidence>
<sequence>MVPCSGGSHWKRHTVARGEQEEVRLGSDEALVVMQARGDGGLADQGEKQRWRERGEAVSGWHTVSVKGQNVSGVLGFSRSSHRHCVHERNMFWGQGRLFLVMDCKGERSQVSGLIQGWRTVPLLSGKGWGGTGLGEKSTRQTAVSHSNRDV</sequence>
<feature type="region of interest" description="Disordered" evidence="1">
    <location>
        <begin position="129"/>
        <end position="151"/>
    </location>
</feature>
<feature type="compositionally biased region" description="Polar residues" evidence="1">
    <location>
        <begin position="140"/>
        <end position="151"/>
    </location>
</feature>
<comment type="caution">
    <text evidence="2">The sequence shown here is derived from an EMBL/GenBank/DDBJ whole genome shotgun (WGS) entry which is preliminary data.</text>
</comment>
<reference evidence="2 3" key="1">
    <citation type="journal article" date="2019" name="Mol. Ecol. Resour.">
        <title>Improving Illumina assemblies with Hi-C and long reads: an example with the North African dromedary.</title>
        <authorList>
            <person name="Elbers J.P."/>
            <person name="Rogers M.F."/>
            <person name="Perelman P.L."/>
            <person name="Proskuryakova A.A."/>
            <person name="Serdyukova N.A."/>
            <person name="Johnson W.E."/>
            <person name="Horin P."/>
            <person name="Corander J."/>
            <person name="Murphy D."/>
            <person name="Burger P.A."/>
        </authorList>
    </citation>
    <scope>NUCLEOTIDE SEQUENCE [LARGE SCALE GENOMIC DNA]</scope>
    <source>
        <strain evidence="2">Drom800</strain>
        <tissue evidence="2">Blood</tissue>
    </source>
</reference>
<keyword evidence="3" id="KW-1185">Reference proteome</keyword>
<proteinExistence type="predicted"/>
<evidence type="ECO:0000256" key="1">
    <source>
        <dbReference type="SAM" id="MobiDB-lite"/>
    </source>
</evidence>
<accession>A0A5N4CDT0</accession>
<dbReference type="AlphaFoldDB" id="A0A5N4CDT0"/>
<protein>
    <submittedName>
        <fullName evidence="2">Uncharacterized protein</fullName>
    </submittedName>
</protein>
<dbReference type="EMBL" id="JWIN03000027">
    <property type="protein sequence ID" value="KAB1257068.1"/>
    <property type="molecule type" value="Genomic_DNA"/>
</dbReference>
<gene>
    <name evidence="2" type="ORF">Cadr_000026300</name>
</gene>
<organism evidence="2 3">
    <name type="scientific">Camelus dromedarius</name>
    <name type="common">Dromedary</name>
    <name type="synonym">Arabian camel</name>
    <dbReference type="NCBI Taxonomy" id="9838"/>
    <lineage>
        <taxon>Eukaryota</taxon>
        <taxon>Metazoa</taxon>
        <taxon>Chordata</taxon>
        <taxon>Craniata</taxon>
        <taxon>Vertebrata</taxon>
        <taxon>Euteleostomi</taxon>
        <taxon>Mammalia</taxon>
        <taxon>Eutheria</taxon>
        <taxon>Laurasiatheria</taxon>
        <taxon>Artiodactyla</taxon>
        <taxon>Tylopoda</taxon>
        <taxon>Camelidae</taxon>
        <taxon>Camelus</taxon>
    </lineage>
</organism>
<evidence type="ECO:0000313" key="3">
    <source>
        <dbReference type="Proteomes" id="UP000299084"/>
    </source>
</evidence>